<dbReference type="Pfam" id="PF01810">
    <property type="entry name" value="LysE"/>
    <property type="match status" value="1"/>
</dbReference>
<proteinExistence type="predicted"/>
<evidence type="ECO:0000256" key="6">
    <source>
        <dbReference type="SAM" id="Phobius"/>
    </source>
</evidence>
<feature type="transmembrane region" description="Helical" evidence="6">
    <location>
        <begin position="187"/>
        <end position="208"/>
    </location>
</feature>
<feature type="transmembrane region" description="Helical" evidence="6">
    <location>
        <begin position="132"/>
        <end position="150"/>
    </location>
</feature>
<keyword evidence="3 6" id="KW-0812">Transmembrane</keyword>
<accession>A0A2N0WFK6</accession>
<protein>
    <submittedName>
        <fullName evidence="7">Lysine transporter LysE</fullName>
    </submittedName>
</protein>
<name>A0A2N0WFK6_9GAMM</name>
<feature type="transmembrane region" description="Helical" evidence="6">
    <location>
        <begin position="71"/>
        <end position="91"/>
    </location>
</feature>
<dbReference type="PIRSF" id="PIRSF006324">
    <property type="entry name" value="LeuE"/>
    <property type="match status" value="1"/>
</dbReference>
<dbReference type="InterPro" id="IPR001123">
    <property type="entry name" value="LeuE-type"/>
</dbReference>
<organism evidence="7 8">
    <name type="scientific">Acinetobacter proteolyticus</name>
    <dbReference type="NCBI Taxonomy" id="1776741"/>
    <lineage>
        <taxon>Bacteria</taxon>
        <taxon>Pseudomonadati</taxon>
        <taxon>Pseudomonadota</taxon>
        <taxon>Gammaproteobacteria</taxon>
        <taxon>Moraxellales</taxon>
        <taxon>Moraxellaceae</taxon>
        <taxon>Acinetobacter</taxon>
    </lineage>
</organism>
<keyword evidence="5 6" id="KW-0472">Membrane</keyword>
<dbReference type="EMBL" id="PISJ01000012">
    <property type="protein sequence ID" value="PKF33868.1"/>
    <property type="molecule type" value="Genomic_DNA"/>
</dbReference>
<evidence type="ECO:0000313" key="8">
    <source>
        <dbReference type="Proteomes" id="UP000233553"/>
    </source>
</evidence>
<keyword evidence="4 6" id="KW-1133">Transmembrane helix</keyword>
<evidence type="ECO:0000313" key="7">
    <source>
        <dbReference type="EMBL" id="PKF33868.1"/>
    </source>
</evidence>
<comment type="subcellular location">
    <subcellularLocation>
        <location evidence="1">Cell membrane</location>
        <topology evidence="1">Multi-pass membrane protein</topology>
    </subcellularLocation>
</comment>
<gene>
    <name evidence="7" type="ORF">CW311_08455</name>
</gene>
<comment type="caution">
    <text evidence="7">The sequence shown here is derived from an EMBL/GenBank/DDBJ whole genome shotgun (WGS) entry which is preliminary data.</text>
</comment>
<dbReference type="RefSeq" id="WP_101236252.1">
    <property type="nucleotide sequence ID" value="NZ_JBCNKA010000005.1"/>
</dbReference>
<evidence type="ECO:0000256" key="2">
    <source>
        <dbReference type="ARBA" id="ARBA00022475"/>
    </source>
</evidence>
<feature type="transmembrane region" description="Helical" evidence="6">
    <location>
        <begin position="6"/>
        <end position="25"/>
    </location>
</feature>
<feature type="transmembrane region" description="Helical" evidence="6">
    <location>
        <begin position="156"/>
        <end position="175"/>
    </location>
</feature>
<reference evidence="7 8" key="1">
    <citation type="submission" date="2017-12" db="EMBL/GenBank/DDBJ databases">
        <title>Draft Genome sequences of multiple microbial strains isolated from spacecraft associated surfaces.</title>
        <authorList>
            <person name="Seuylemezian A."/>
            <person name="Vaishampayan P."/>
            <person name="Venkateswaran K."/>
        </authorList>
    </citation>
    <scope>NUCLEOTIDE SEQUENCE [LARGE SCALE GENOMIC DNA]</scope>
    <source>
        <strain evidence="7 8">2P01AA</strain>
    </source>
</reference>
<evidence type="ECO:0000256" key="3">
    <source>
        <dbReference type="ARBA" id="ARBA00022692"/>
    </source>
</evidence>
<feature type="transmembrane region" description="Helical" evidence="6">
    <location>
        <begin position="37"/>
        <end position="59"/>
    </location>
</feature>
<dbReference type="GO" id="GO:0015171">
    <property type="term" value="F:amino acid transmembrane transporter activity"/>
    <property type="evidence" value="ECO:0007669"/>
    <property type="project" value="TreeGrafter"/>
</dbReference>
<evidence type="ECO:0000256" key="4">
    <source>
        <dbReference type="ARBA" id="ARBA00022989"/>
    </source>
</evidence>
<dbReference type="PANTHER" id="PTHR30086:SF21">
    <property type="entry name" value="TRANSPORT PROTEIN"/>
    <property type="match status" value="1"/>
</dbReference>
<dbReference type="AlphaFoldDB" id="A0A2N0WFK6"/>
<evidence type="ECO:0000256" key="5">
    <source>
        <dbReference type="ARBA" id="ARBA00023136"/>
    </source>
</evidence>
<dbReference type="PANTHER" id="PTHR30086">
    <property type="entry name" value="ARGININE EXPORTER PROTEIN ARGO"/>
    <property type="match status" value="1"/>
</dbReference>
<keyword evidence="2" id="KW-1003">Cell membrane</keyword>
<dbReference type="GO" id="GO:0005886">
    <property type="term" value="C:plasma membrane"/>
    <property type="evidence" value="ECO:0007669"/>
    <property type="project" value="UniProtKB-SubCell"/>
</dbReference>
<sequence>MWQLYGHEFLALALIHFMAVVLPGPDFIITVRQSVRYGYLIGCITAIGIGVGISVHVFYTLVGVGVLIQQSVWLMSLLRVAGAAYLIYLGWQCLRSQPNANLDISAGEALGKPSLIQAFNMGFLTNALNPKATVFFLAIFTTIVSPTTPLKVQIGYGVWMCLVNAVWFILVSIMFAQPVVRKRFLEFGVYFERVMGVILSAVAIRLIWSVAFA</sequence>
<evidence type="ECO:0000256" key="1">
    <source>
        <dbReference type="ARBA" id="ARBA00004651"/>
    </source>
</evidence>
<dbReference type="Proteomes" id="UP000233553">
    <property type="component" value="Unassembled WGS sequence"/>
</dbReference>